<evidence type="ECO:0000313" key="1">
    <source>
        <dbReference type="EMBL" id="KAI3929952.1"/>
    </source>
</evidence>
<protein>
    <submittedName>
        <fullName evidence="1">Uncharacterized protein</fullName>
    </submittedName>
</protein>
<organism evidence="1 2">
    <name type="scientific">Papaver atlanticum</name>
    <dbReference type="NCBI Taxonomy" id="357466"/>
    <lineage>
        <taxon>Eukaryota</taxon>
        <taxon>Viridiplantae</taxon>
        <taxon>Streptophyta</taxon>
        <taxon>Embryophyta</taxon>
        <taxon>Tracheophyta</taxon>
        <taxon>Spermatophyta</taxon>
        <taxon>Magnoliopsida</taxon>
        <taxon>Ranunculales</taxon>
        <taxon>Papaveraceae</taxon>
        <taxon>Papaveroideae</taxon>
        <taxon>Papaver</taxon>
    </lineage>
</organism>
<dbReference type="AlphaFoldDB" id="A0AAD4T0X8"/>
<evidence type="ECO:0000313" key="2">
    <source>
        <dbReference type="Proteomes" id="UP001202328"/>
    </source>
</evidence>
<keyword evidence="2" id="KW-1185">Reference proteome</keyword>
<gene>
    <name evidence="1" type="ORF">MKW98_004106</name>
</gene>
<comment type="caution">
    <text evidence="1">The sequence shown here is derived from an EMBL/GenBank/DDBJ whole genome shotgun (WGS) entry which is preliminary data.</text>
</comment>
<reference evidence="1" key="1">
    <citation type="submission" date="2022-04" db="EMBL/GenBank/DDBJ databases">
        <title>A functionally conserved STORR gene fusion in Papaver species that diverged 16.8 million years ago.</title>
        <authorList>
            <person name="Catania T."/>
        </authorList>
    </citation>
    <scope>NUCLEOTIDE SEQUENCE</scope>
    <source>
        <strain evidence="1">S-188037</strain>
    </source>
</reference>
<name>A0AAD4T0X8_9MAGN</name>
<proteinExistence type="predicted"/>
<sequence length="121" mass="14162">MQSRLWRIDFMPPKQKWVLTLKKKVHFPPHLRKFTSEIRSLKTYFDDVVDFGEYFVKSGGRSFTEYEDLCYPLTYDQGRIAKHMSDEDAASAVIAENLADITNQQEALHCLESSQSVEVRR</sequence>
<accession>A0AAD4T0X8</accession>
<dbReference type="Proteomes" id="UP001202328">
    <property type="component" value="Unassembled WGS sequence"/>
</dbReference>
<dbReference type="EMBL" id="JAJJMB010007553">
    <property type="protein sequence ID" value="KAI3929952.1"/>
    <property type="molecule type" value="Genomic_DNA"/>
</dbReference>